<accession>A0ACB9PWV6</accession>
<name>A0ACB9PWV6_BAUVA</name>
<dbReference type="EMBL" id="CM039428">
    <property type="protein sequence ID" value="KAI4351095.1"/>
    <property type="molecule type" value="Genomic_DNA"/>
</dbReference>
<sequence length="205" mass="22473">MITVLKGTILHLPWTEKGSNQNSSSDSDKQDFIKGALMIIIGCVCWSCFVILHAITLRSYPAELSLTAWICLMGAMEGTVLTLIIERNNPSSWSIHFDSVLLAYVYSGVVCSGVGYFFQGVILKDKGPVFVSVFSPLSMVIVAIMASFVLGEEIYTGRVSGAFVIVIGLYLVLWGKSRDQQSPHTSPRRINSSQMNSSNLLDLNL</sequence>
<dbReference type="Proteomes" id="UP000828941">
    <property type="component" value="Chromosome 3"/>
</dbReference>
<evidence type="ECO:0000313" key="1">
    <source>
        <dbReference type="EMBL" id="KAI4351095.1"/>
    </source>
</evidence>
<keyword evidence="2" id="KW-1185">Reference proteome</keyword>
<proteinExistence type="predicted"/>
<protein>
    <submittedName>
        <fullName evidence="1">Uncharacterized protein</fullName>
    </submittedName>
</protein>
<organism evidence="1 2">
    <name type="scientific">Bauhinia variegata</name>
    <name type="common">Purple orchid tree</name>
    <name type="synonym">Phanera variegata</name>
    <dbReference type="NCBI Taxonomy" id="167791"/>
    <lineage>
        <taxon>Eukaryota</taxon>
        <taxon>Viridiplantae</taxon>
        <taxon>Streptophyta</taxon>
        <taxon>Embryophyta</taxon>
        <taxon>Tracheophyta</taxon>
        <taxon>Spermatophyta</taxon>
        <taxon>Magnoliopsida</taxon>
        <taxon>eudicotyledons</taxon>
        <taxon>Gunneridae</taxon>
        <taxon>Pentapetalae</taxon>
        <taxon>rosids</taxon>
        <taxon>fabids</taxon>
        <taxon>Fabales</taxon>
        <taxon>Fabaceae</taxon>
        <taxon>Cercidoideae</taxon>
        <taxon>Cercideae</taxon>
        <taxon>Bauhiniinae</taxon>
        <taxon>Bauhinia</taxon>
    </lineage>
</organism>
<reference evidence="1 2" key="1">
    <citation type="journal article" date="2022" name="DNA Res.">
        <title>Chromosomal-level genome assembly of the orchid tree Bauhinia variegata (Leguminosae; Cercidoideae) supports the allotetraploid origin hypothesis of Bauhinia.</title>
        <authorList>
            <person name="Zhong Y."/>
            <person name="Chen Y."/>
            <person name="Zheng D."/>
            <person name="Pang J."/>
            <person name="Liu Y."/>
            <person name="Luo S."/>
            <person name="Meng S."/>
            <person name="Qian L."/>
            <person name="Wei D."/>
            <person name="Dai S."/>
            <person name="Zhou R."/>
        </authorList>
    </citation>
    <scope>NUCLEOTIDE SEQUENCE [LARGE SCALE GENOMIC DNA]</scope>
    <source>
        <strain evidence="1">BV-YZ2020</strain>
    </source>
</reference>
<evidence type="ECO:0000313" key="2">
    <source>
        <dbReference type="Proteomes" id="UP000828941"/>
    </source>
</evidence>
<gene>
    <name evidence="1" type="ORF">L6164_005481</name>
</gene>
<comment type="caution">
    <text evidence="1">The sequence shown here is derived from an EMBL/GenBank/DDBJ whole genome shotgun (WGS) entry which is preliminary data.</text>
</comment>